<keyword evidence="3" id="KW-0697">Rotamase</keyword>
<dbReference type="Gene3D" id="1.25.10.10">
    <property type="entry name" value="Leucine-rich Repeat Variant"/>
    <property type="match status" value="1"/>
</dbReference>
<evidence type="ECO:0000259" key="5">
    <source>
        <dbReference type="PROSITE" id="PS50072"/>
    </source>
</evidence>
<evidence type="ECO:0000256" key="1">
    <source>
        <dbReference type="ARBA" id="ARBA00007365"/>
    </source>
</evidence>
<comment type="caution">
    <text evidence="6">The sequence shown here is derived from an EMBL/GenBank/DDBJ whole genome shotgun (WGS) entry which is preliminary data.</text>
</comment>
<protein>
    <recommendedName>
        <fullName evidence="2">peptidylprolyl isomerase</fullName>
        <ecNumber evidence="2">5.2.1.8</ecNumber>
    </recommendedName>
</protein>
<organism evidence="6 7">
    <name type="scientific">Enhygromyxa salina</name>
    <dbReference type="NCBI Taxonomy" id="215803"/>
    <lineage>
        <taxon>Bacteria</taxon>
        <taxon>Pseudomonadati</taxon>
        <taxon>Myxococcota</taxon>
        <taxon>Polyangia</taxon>
        <taxon>Nannocystales</taxon>
        <taxon>Nannocystaceae</taxon>
        <taxon>Enhygromyxa</taxon>
    </lineage>
</organism>
<dbReference type="Proteomes" id="UP000031599">
    <property type="component" value="Unassembled WGS sequence"/>
</dbReference>
<dbReference type="RefSeq" id="WP_240480281.1">
    <property type="nucleotide sequence ID" value="NZ_JMCC02000051.1"/>
</dbReference>
<comment type="similarity">
    <text evidence="1">Belongs to the cyclophilin-type PPIase family.</text>
</comment>
<dbReference type="PANTHER" id="PTHR45625">
    <property type="entry name" value="PEPTIDYL-PROLYL CIS-TRANS ISOMERASE-RELATED"/>
    <property type="match status" value="1"/>
</dbReference>
<dbReference type="InterPro" id="IPR002130">
    <property type="entry name" value="Cyclophilin-type_PPIase_dom"/>
</dbReference>
<dbReference type="PROSITE" id="PS00170">
    <property type="entry name" value="CSA_PPIASE_1"/>
    <property type="match status" value="1"/>
</dbReference>
<feature type="domain" description="PPIase cyclophilin-type" evidence="5">
    <location>
        <begin position="654"/>
        <end position="773"/>
    </location>
</feature>
<dbReference type="InterPro" id="IPR020892">
    <property type="entry name" value="Cyclophilin-type_PPIase_CS"/>
</dbReference>
<dbReference type="SUPFAM" id="SSF50891">
    <property type="entry name" value="Cyclophilin-like"/>
    <property type="match status" value="1"/>
</dbReference>
<gene>
    <name evidence="6" type="ORF">DB30_05481</name>
</gene>
<sequence>MIDEGPGLPSWGSRVPLLSVNEVLAPELARQPMAPQLHALIDSSDPSVDEARAQLLRERGLWSLARIGGAEARERLLLELDRGESLALAAAALLEVPGNEAGGPPEPLAGGPWGLLEDALWTRYAVSDPGALSHQRALLLAIARIGGSRSITRLGVDLTEVPGPDHGPEVVARWSAAMQMLGVMCARGLSLEPVTGKAVSAGLQRRPGVDPAVAEAALYALSRCARSSGELLVESRELLVERLTPHVERPVSPAHAMLAWRSFAALGELPKAIPPGILALADPPSWEIEVEAARALGADPRGAAELRQRMAALPIESFAGPRQHVLIVGLQAMRTGAAAATPELDTALVELADQLLVGRRGEDPRLRKASALALCELRLLQAIRSGQTEALTRCHELVGAPAVELPTSLLVNLEVEALLRATRADAPANNNLGTAQIDDEAVIADQVDEAPRDPGRQVRISRLLELARASDPARATPALHALAEIDDPSVLPVLRVALLSPDPGILAAAATAIAVRSVDASKRDLEVLTLLEELVTQRTKPGELEARLAAIEALGALARNAVASIDPNPSASAPSPAASSPWLARTILPLAADVHVAVRRQAREALLGHEQLLLEFDLAERSAAPSRLTGFGERLASDLVGYLASEPVGLRVVSSAGSFTIAFAGVEAPINQASLVALADAGFYDGLDFHRVVPGFVIQGGDPRGDGYGGPGYVVPCEWSNLGYERGTVGMALAGKDTGGSQFFVTQTPQPHLDARYTVVGQISEGLEVVDLLLPGDRIESVRVIYADAEGSRAQ</sequence>
<dbReference type="Pfam" id="PF00160">
    <property type="entry name" value="Pro_isomerase"/>
    <property type="match status" value="1"/>
</dbReference>
<dbReference type="PANTHER" id="PTHR45625:SF4">
    <property type="entry name" value="PEPTIDYLPROLYL ISOMERASE DOMAIN AND WD REPEAT-CONTAINING PROTEIN 1"/>
    <property type="match status" value="1"/>
</dbReference>
<dbReference type="GO" id="GO:0006457">
    <property type="term" value="P:protein folding"/>
    <property type="evidence" value="ECO:0007669"/>
    <property type="project" value="InterPro"/>
</dbReference>
<dbReference type="EMBL" id="JMCC02000051">
    <property type="protein sequence ID" value="KIG15543.1"/>
    <property type="molecule type" value="Genomic_DNA"/>
</dbReference>
<evidence type="ECO:0000256" key="3">
    <source>
        <dbReference type="ARBA" id="ARBA00023110"/>
    </source>
</evidence>
<dbReference type="SUPFAM" id="SSF48371">
    <property type="entry name" value="ARM repeat"/>
    <property type="match status" value="2"/>
</dbReference>
<dbReference type="InterPro" id="IPR011989">
    <property type="entry name" value="ARM-like"/>
</dbReference>
<dbReference type="PROSITE" id="PS50072">
    <property type="entry name" value="CSA_PPIASE_2"/>
    <property type="match status" value="1"/>
</dbReference>
<evidence type="ECO:0000313" key="6">
    <source>
        <dbReference type="EMBL" id="KIG15543.1"/>
    </source>
</evidence>
<dbReference type="CDD" id="cd00317">
    <property type="entry name" value="cyclophilin"/>
    <property type="match status" value="1"/>
</dbReference>
<dbReference type="AlphaFoldDB" id="A0A0C1ZWW2"/>
<accession>A0A0C1ZWW2</accession>
<dbReference type="PRINTS" id="PR00153">
    <property type="entry name" value="CSAPPISMRASE"/>
</dbReference>
<dbReference type="EC" id="5.2.1.8" evidence="2"/>
<proteinExistence type="inferred from homology"/>
<name>A0A0C1ZWW2_9BACT</name>
<dbReference type="InterPro" id="IPR029000">
    <property type="entry name" value="Cyclophilin-like_dom_sf"/>
</dbReference>
<keyword evidence="4 6" id="KW-0413">Isomerase</keyword>
<dbReference type="GO" id="GO:0003755">
    <property type="term" value="F:peptidyl-prolyl cis-trans isomerase activity"/>
    <property type="evidence" value="ECO:0007669"/>
    <property type="project" value="UniProtKB-KW"/>
</dbReference>
<dbReference type="InterPro" id="IPR016024">
    <property type="entry name" value="ARM-type_fold"/>
</dbReference>
<evidence type="ECO:0000256" key="4">
    <source>
        <dbReference type="ARBA" id="ARBA00023235"/>
    </source>
</evidence>
<evidence type="ECO:0000256" key="2">
    <source>
        <dbReference type="ARBA" id="ARBA00013194"/>
    </source>
</evidence>
<reference evidence="6 7" key="1">
    <citation type="submission" date="2014-12" db="EMBL/GenBank/DDBJ databases">
        <title>Genome assembly of Enhygromyxa salina DSM 15201.</title>
        <authorList>
            <person name="Sharma G."/>
            <person name="Subramanian S."/>
        </authorList>
    </citation>
    <scope>NUCLEOTIDE SEQUENCE [LARGE SCALE GENOMIC DNA]</scope>
    <source>
        <strain evidence="6 7">DSM 15201</strain>
    </source>
</reference>
<dbReference type="InterPro" id="IPR044666">
    <property type="entry name" value="Cyclophilin_A-like"/>
</dbReference>
<dbReference type="Gene3D" id="2.40.100.10">
    <property type="entry name" value="Cyclophilin-like"/>
    <property type="match status" value="1"/>
</dbReference>
<evidence type="ECO:0000313" key="7">
    <source>
        <dbReference type="Proteomes" id="UP000031599"/>
    </source>
</evidence>